<accession>A0A0E9VS99</accession>
<sequence>MRKLITSITQVYIKKRNKLACLACSK</sequence>
<reference evidence="1" key="2">
    <citation type="journal article" date="2015" name="Fish Shellfish Immunol.">
        <title>Early steps in the European eel (Anguilla anguilla)-Vibrio vulnificus interaction in the gills: Role of the RtxA13 toxin.</title>
        <authorList>
            <person name="Callol A."/>
            <person name="Pajuelo D."/>
            <person name="Ebbesson L."/>
            <person name="Teles M."/>
            <person name="MacKenzie S."/>
            <person name="Amaro C."/>
        </authorList>
    </citation>
    <scope>NUCLEOTIDE SEQUENCE</scope>
</reference>
<protein>
    <submittedName>
        <fullName evidence="1">Uncharacterized protein</fullName>
    </submittedName>
</protein>
<reference evidence="1" key="1">
    <citation type="submission" date="2014-11" db="EMBL/GenBank/DDBJ databases">
        <authorList>
            <person name="Amaro Gonzalez C."/>
        </authorList>
    </citation>
    <scope>NUCLEOTIDE SEQUENCE</scope>
</reference>
<dbReference type="AlphaFoldDB" id="A0A0E9VS99"/>
<name>A0A0E9VS99_ANGAN</name>
<organism evidence="1">
    <name type="scientific">Anguilla anguilla</name>
    <name type="common">European freshwater eel</name>
    <name type="synonym">Muraena anguilla</name>
    <dbReference type="NCBI Taxonomy" id="7936"/>
    <lineage>
        <taxon>Eukaryota</taxon>
        <taxon>Metazoa</taxon>
        <taxon>Chordata</taxon>
        <taxon>Craniata</taxon>
        <taxon>Vertebrata</taxon>
        <taxon>Euteleostomi</taxon>
        <taxon>Actinopterygii</taxon>
        <taxon>Neopterygii</taxon>
        <taxon>Teleostei</taxon>
        <taxon>Anguilliformes</taxon>
        <taxon>Anguillidae</taxon>
        <taxon>Anguilla</taxon>
    </lineage>
</organism>
<proteinExistence type="predicted"/>
<evidence type="ECO:0000313" key="1">
    <source>
        <dbReference type="EMBL" id="JAH81009.1"/>
    </source>
</evidence>
<dbReference type="EMBL" id="GBXM01027568">
    <property type="protein sequence ID" value="JAH81009.1"/>
    <property type="molecule type" value="Transcribed_RNA"/>
</dbReference>